<dbReference type="AlphaFoldDB" id="A0A9X4RE32"/>
<accession>A0A9X4RE32</accession>
<dbReference type="InterPro" id="IPR036259">
    <property type="entry name" value="MFS_trans_sf"/>
</dbReference>
<feature type="transmembrane region" description="Helical" evidence="6">
    <location>
        <begin position="90"/>
        <end position="109"/>
    </location>
</feature>
<feature type="domain" description="Major facilitator superfamily (MFS) profile" evidence="7">
    <location>
        <begin position="24"/>
        <end position="475"/>
    </location>
</feature>
<dbReference type="Gene3D" id="1.20.1250.20">
    <property type="entry name" value="MFS general substrate transporter like domains"/>
    <property type="match status" value="1"/>
</dbReference>
<reference evidence="8" key="1">
    <citation type="submission" date="2022-08" db="EMBL/GenBank/DDBJ databases">
        <title>Genome analysis of Corynebacteriales strain.</title>
        <authorList>
            <person name="Lee S.D."/>
        </authorList>
    </citation>
    <scope>NUCLEOTIDE SEQUENCE</scope>
    <source>
        <strain evidence="8">D3-21</strain>
    </source>
</reference>
<name>A0A9X4RE32_9ACTN</name>
<evidence type="ECO:0000256" key="3">
    <source>
        <dbReference type="ARBA" id="ARBA00022692"/>
    </source>
</evidence>
<dbReference type="Pfam" id="PF07690">
    <property type="entry name" value="MFS_1"/>
    <property type="match status" value="1"/>
</dbReference>
<comment type="subcellular location">
    <subcellularLocation>
        <location evidence="1">Cell membrane</location>
        <topology evidence="1">Multi-pass membrane protein</topology>
    </subcellularLocation>
</comment>
<feature type="transmembrane region" description="Helical" evidence="6">
    <location>
        <begin position="316"/>
        <end position="335"/>
    </location>
</feature>
<feature type="transmembrane region" description="Helical" evidence="6">
    <location>
        <begin position="276"/>
        <end position="296"/>
    </location>
</feature>
<dbReference type="PANTHER" id="PTHR42718:SF9">
    <property type="entry name" value="MAJOR FACILITATOR SUPERFAMILY MULTIDRUG TRANSPORTER MFSC"/>
    <property type="match status" value="1"/>
</dbReference>
<keyword evidence="2" id="KW-0813">Transport</keyword>
<feature type="transmembrane region" description="Helical" evidence="6">
    <location>
        <begin position="372"/>
        <end position="391"/>
    </location>
</feature>
<feature type="transmembrane region" description="Helical" evidence="6">
    <location>
        <begin position="210"/>
        <end position="227"/>
    </location>
</feature>
<keyword evidence="4 6" id="KW-1133">Transmembrane helix</keyword>
<comment type="caution">
    <text evidence="8">The sequence shown here is derived from an EMBL/GenBank/DDBJ whole genome shotgun (WGS) entry which is preliminary data.</text>
</comment>
<feature type="transmembrane region" description="Helical" evidence="6">
    <location>
        <begin position="233"/>
        <end position="255"/>
    </location>
</feature>
<evidence type="ECO:0000313" key="8">
    <source>
        <dbReference type="EMBL" id="MDG3015454.1"/>
    </source>
</evidence>
<feature type="transmembrane region" description="Helical" evidence="6">
    <location>
        <begin position="21"/>
        <end position="42"/>
    </location>
</feature>
<feature type="transmembrane region" description="Helical" evidence="6">
    <location>
        <begin position="115"/>
        <end position="135"/>
    </location>
</feature>
<gene>
    <name evidence="8" type="ORF">NVS88_12920</name>
</gene>
<protein>
    <submittedName>
        <fullName evidence="8">MFS transporter</fullName>
    </submittedName>
</protein>
<feature type="transmembrane region" description="Helical" evidence="6">
    <location>
        <begin position="177"/>
        <end position="198"/>
    </location>
</feature>
<evidence type="ECO:0000256" key="1">
    <source>
        <dbReference type="ARBA" id="ARBA00004651"/>
    </source>
</evidence>
<evidence type="ECO:0000256" key="6">
    <source>
        <dbReference type="SAM" id="Phobius"/>
    </source>
</evidence>
<dbReference type="EMBL" id="JANRHA010000008">
    <property type="protein sequence ID" value="MDG3015454.1"/>
    <property type="molecule type" value="Genomic_DNA"/>
</dbReference>
<dbReference type="Gene3D" id="1.20.1720.10">
    <property type="entry name" value="Multidrug resistance protein D"/>
    <property type="match status" value="1"/>
</dbReference>
<organism evidence="8 9">
    <name type="scientific">Speluncibacter jeojiensis</name>
    <dbReference type="NCBI Taxonomy" id="2710754"/>
    <lineage>
        <taxon>Bacteria</taxon>
        <taxon>Bacillati</taxon>
        <taxon>Actinomycetota</taxon>
        <taxon>Actinomycetes</taxon>
        <taxon>Mycobacteriales</taxon>
        <taxon>Speluncibacteraceae</taxon>
        <taxon>Speluncibacter</taxon>
    </lineage>
</organism>
<evidence type="ECO:0000256" key="2">
    <source>
        <dbReference type="ARBA" id="ARBA00022448"/>
    </source>
</evidence>
<sequence>MKTVSEQPDSELLTAGRRSRTAVITAVLCLTGTVVSLLQTMVVPLIPEFPAIFGVSQDDGSWLITITLLTGAVGTPIISRLADMFGKRRMLLISLTTMIVGSLVAVLGGNFTAALIGRGLQGLSVALVPVGISILRDELPRAKVAAATALMSATLGIGSALGLPLSGFLDMHFGWQSAFWVPAAVGIVMFAAVVLIVPESPVRTPSRFDYFGALLLSGALSVLLTGITKGGAWGWTSGPTLLLFLASALLFAVWIPYELRVDCPLVDLRTSARRPVLLTNIASAFVGFAMYANMLLTTQQLQMPLIAGHGFGMTVFAAGVAMVPSGLAMVLFSPLSAAITTRFGPRVTLITGALVMAGAYVARVLLTGSVGWIIAGAALVSIGTAITYASMPMLIMRSVPVTETAAANGLNSLLRSVGTSTSSAFVAAVLTTMTIGHGPVAQLPSLGAFEAVYWTAALVSVLAAGVALCIPRKAARAEPGAVDP</sequence>
<evidence type="ECO:0000256" key="5">
    <source>
        <dbReference type="ARBA" id="ARBA00023136"/>
    </source>
</evidence>
<proteinExistence type="predicted"/>
<dbReference type="PANTHER" id="PTHR42718">
    <property type="entry name" value="MAJOR FACILITATOR SUPERFAMILY MULTIDRUG TRANSPORTER MFSC"/>
    <property type="match status" value="1"/>
</dbReference>
<keyword evidence="5 6" id="KW-0472">Membrane</keyword>
<keyword evidence="9" id="KW-1185">Reference proteome</keyword>
<evidence type="ECO:0000259" key="7">
    <source>
        <dbReference type="PROSITE" id="PS50850"/>
    </source>
</evidence>
<feature type="transmembrane region" description="Helical" evidence="6">
    <location>
        <begin position="62"/>
        <end position="78"/>
    </location>
</feature>
<dbReference type="GO" id="GO:0022857">
    <property type="term" value="F:transmembrane transporter activity"/>
    <property type="evidence" value="ECO:0007669"/>
    <property type="project" value="InterPro"/>
</dbReference>
<feature type="transmembrane region" description="Helical" evidence="6">
    <location>
        <begin position="347"/>
        <end position="366"/>
    </location>
</feature>
<dbReference type="PROSITE" id="PS50850">
    <property type="entry name" value="MFS"/>
    <property type="match status" value="1"/>
</dbReference>
<feature type="transmembrane region" description="Helical" evidence="6">
    <location>
        <begin position="412"/>
        <end position="431"/>
    </location>
</feature>
<dbReference type="InterPro" id="IPR020846">
    <property type="entry name" value="MFS_dom"/>
</dbReference>
<dbReference type="GO" id="GO:0005886">
    <property type="term" value="C:plasma membrane"/>
    <property type="evidence" value="ECO:0007669"/>
    <property type="project" value="UniProtKB-SubCell"/>
</dbReference>
<dbReference type="SUPFAM" id="SSF103473">
    <property type="entry name" value="MFS general substrate transporter"/>
    <property type="match status" value="1"/>
</dbReference>
<dbReference type="InterPro" id="IPR011701">
    <property type="entry name" value="MFS"/>
</dbReference>
<evidence type="ECO:0000256" key="4">
    <source>
        <dbReference type="ARBA" id="ARBA00022989"/>
    </source>
</evidence>
<dbReference type="Proteomes" id="UP001152755">
    <property type="component" value="Unassembled WGS sequence"/>
</dbReference>
<dbReference type="CDD" id="cd17504">
    <property type="entry name" value="MFS_MMR_MDR_like"/>
    <property type="match status" value="1"/>
</dbReference>
<feature type="transmembrane region" description="Helical" evidence="6">
    <location>
        <begin position="451"/>
        <end position="470"/>
    </location>
</feature>
<evidence type="ECO:0000313" key="9">
    <source>
        <dbReference type="Proteomes" id="UP001152755"/>
    </source>
</evidence>
<feature type="transmembrane region" description="Helical" evidence="6">
    <location>
        <begin position="144"/>
        <end position="165"/>
    </location>
</feature>
<dbReference type="RefSeq" id="WP_277829853.1">
    <property type="nucleotide sequence ID" value="NZ_JAAIVF010000001.1"/>
</dbReference>
<keyword evidence="3 6" id="KW-0812">Transmembrane</keyword>